<protein>
    <submittedName>
        <fullName evidence="1">Uncharacterized protein</fullName>
    </submittedName>
</protein>
<name>A0AAV7Q0U6_PLEWA</name>
<dbReference type="EMBL" id="JANPWB010000011">
    <property type="protein sequence ID" value="KAJ1133207.1"/>
    <property type="molecule type" value="Genomic_DNA"/>
</dbReference>
<comment type="caution">
    <text evidence="1">The sequence shown here is derived from an EMBL/GenBank/DDBJ whole genome shotgun (WGS) entry which is preliminary data.</text>
</comment>
<accession>A0AAV7Q0U6</accession>
<evidence type="ECO:0000313" key="1">
    <source>
        <dbReference type="EMBL" id="KAJ1133207.1"/>
    </source>
</evidence>
<dbReference type="AlphaFoldDB" id="A0AAV7Q0U6"/>
<proteinExistence type="predicted"/>
<dbReference type="Proteomes" id="UP001066276">
    <property type="component" value="Chromosome 7"/>
</dbReference>
<evidence type="ECO:0000313" key="2">
    <source>
        <dbReference type="Proteomes" id="UP001066276"/>
    </source>
</evidence>
<keyword evidence="2" id="KW-1185">Reference proteome</keyword>
<organism evidence="1 2">
    <name type="scientific">Pleurodeles waltl</name>
    <name type="common">Iberian ribbed newt</name>
    <dbReference type="NCBI Taxonomy" id="8319"/>
    <lineage>
        <taxon>Eukaryota</taxon>
        <taxon>Metazoa</taxon>
        <taxon>Chordata</taxon>
        <taxon>Craniata</taxon>
        <taxon>Vertebrata</taxon>
        <taxon>Euteleostomi</taxon>
        <taxon>Amphibia</taxon>
        <taxon>Batrachia</taxon>
        <taxon>Caudata</taxon>
        <taxon>Salamandroidea</taxon>
        <taxon>Salamandridae</taxon>
        <taxon>Pleurodelinae</taxon>
        <taxon>Pleurodeles</taxon>
    </lineage>
</organism>
<gene>
    <name evidence="1" type="ORF">NDU88_011504</name>
</gene>
<sequence length="94" mass="10260">MSSSPALQDNTTADAMVNSCSDSAIEHILQEISAVGHRLETMDSKITDLLADSKSILVDTASFETTVTDLDHRLHAVENQMASLLDNKPELQYL</sequence>
<reference evidence="1" key="1">
    <citation type="journal article" date="2022" name="bioRxiv">
        <title>Sequencing and chromosome-scale assembly of the giantPleurodeles waltlgenome.</title>
        <authorList>
            <person name="Brown T."/>
            <person name="Elewa A."/>
            <person name="Iarovenko S."/>
            <person name="Subramanian E."/>
            <person name="Araus A.J."/>
            <person name="Petzold A."/>
            <person name="Susuki M."/>
            <person name="Suzuki K.-i.T."/>
            <person name="Hayashi T."/>
            <person name="Toyoda A."/>
            <person name="Oliveira C."/>
            <person name="Osipova E."/>
            <person name="Leigh N.D."/>
            <person name="Simon A."/>
            <person name="Yun M.H."/>
        </authorList>
    </citation>
    <scope>NUCLEOTIDE SEQUENCE</scope>
    <source>
        <strain evidence="1">20211129_DDA</strain>
        <tissue evidence="1">Liver</tissue>
    </source>
</reference>